<evidence type="ECO:0000256" key="12">
    <source>
        <dbReference type="PROSITE-ProRule" id="PRU01263"/>
    </source>
</evidence>
<evidence type="ECO:0000256" key="8">
    <source>
        <dbReference type="ARBA" id="ARBA00023163"/>
    </source>
</evidence>
<feature type="domain" description="C2H2-type" evidence="13">
    <location>
        <begin position="719"/>
        <end position="746"/>
    </location>
</feature>
<evidence type="ECO:0000256" key="9">
    <source>
        <dbReference type="ARBA" id="ARBA00023242"/>
    </source>
</evidence>
<dbReference type="SMART" id="SM00868">
    <property type="entry name" value="zf-AD"/>
    <property type="match status" value="1"/>
</dbReference>
<feature type="domain" description="C2H2-type" evidence="13">
    <location>
        <begin position="452"/>
        <end position="479"/>
    </location>
</feature>
<feature type="domain" description="C2H2-type" evidence="13">
    <location>
        <begin position="747"/>
        <end position="774"/>
    </location>
</feature>
<feature type="domain" description="C2H2-type" evidence="13">
    <location>
        <begin position="512"/>
        <end position="539"/>
    </location>
</feature>
<accession>A0A0Q9WVF7</accession>
<reference evidence="16 17" key="1">
    <citation type="journal article" date="2007" name="Nature">
        <title>Evolution of genes and genomes on the Drosophila phylogeny.</title>
        <authorList>
            <consortium name="Drosophila 12 Genomes Consortium"/>
            <person name="Clark A.G."/>
            <person name="Eisen M.B."/>
            <person name="Smith D.R."/>
            <person name="Bergman C.M."/>
            <person name="Oliver B."/>
            <person name="Markow T.A."/>
            <person name="Kaufman T.C."/>
            <person name="Kellis M."/>
            <person name="Gelbart W."/>
            <person name="Iyer V.N."/>
            <person name="Pollard D.A."/>
            <person name="Sackton T.B."/>
            <person name="Larracuente A.M."/>
            <person name="Singh N.D."/>
            <person name="Abad J.P."/>
            <person name="Abt D.N."/>
            <person name="Adryan B."/>
            <person name="Aguade M."/>
            <person name="Akashi H."/>
            <person name="Anderson W.W."/>
            <person name="Aquadro C.F."/>
            <person name="Ardell D.H."/>
            <person name="Arguello R."/>
            <person name="Artieri C.G."/>
            <person name="Barbash D.A."/>
            <person name="Barker D."/>
            <person name="Barsanti P."/>
            <person name="Batterham P."/>
            <person name="Batzoglou S."/>
            <person name="Begun D."/>
            <person name="Bhutkar A."/>
            <person name="Blanco E."/>
            <person name="Bosak S.A."/>
            <person name="Bradley R.K."/>
            <person name="Brand A.D."/>
            <person name="Brent M.R."/>
            <person name="Brooks A.N."/>
            <person name="Brown R.H."/>
            <person name="Butlin R.K."/>
            <person name="Caggese C."/>
            <person name="Calvi B.R."/>
            <person name="Bernardo de Carvalho A."/>
            <person name="Caspi A."/>
            <person name="Castrezana S."/>
            <person name="Celniker S.E."/>
            <person name="Chang J.L."/>
            <person name="Chapple C."/>
            <person name="Chatterji S."/>
            <person name="Chinwalla A."/>
            <person name="Civetta A."/>
            <person name="Clifton S.W."/>
            <person name="Comeron J.M."/>
            <person name="Costello J.C."/>
            <person name="Coyne J.A."/>
            <person name="Daub J."/>
            <person name="David R.G."/>
            <person name="Delcher A.L."/>
            <person name="Delehaunty K."/>
            <person name="Do C.B."/>
            <person name="Ebling H."/>
            <person name="Edwards K."/>
            <person name="Eickbush T."/>
            <person name="Evans J.D."/>
            <person name="Filipski A."/>
            <person name="Findeiss S."/>
            <person name="Freyhult E."/>
            <person name="Fulton L."/>
            <person name="Fulton R."/>
            <person name="Garcia A.C."/>
            <person name="Gardiner A."/>
            <person name="Garfield D.A."/>
            <person name="Garvin B.E."/>
            <person name="Gibson G."/>
            <person name="Gilbert D."/>
            <person name="Gnerre S."/>
            <person name="Godfrey J."/>
            <person name="Good R."/>
            <person name="Gotea V."/>
            <person name="Gravely B."/>
            <person name="Greenberg A.J."/>
            <person name="Griffiths-Jones S."/>
            <person name="Gross S."/>
            <person name="Guigo R."/>
            <person name="Gustafson E.A."/>
            <person name="Haerty W."/>
            <person name="Hahn M.W."/>
            <person name="Halligan D.L."/>
            <person name="Halpern A.L."/>
            <person name="Halter G.M."/>
            <person name="Han M.V."/>
            <person name="Heger A."/>
            <person name="Hillier L."/>
            <person name="Hinrichs A.S."/>
            <person name="Holmes I."/>
            <person name="Hoskins R.A."/>
            <person name="Hubisz M.J."/>
            <person name="Hultmark D."/>
            <person name="Huntley M.A."/>
            <person name="Jaffe D.B."/>
            <person name="Jagadeeshan S."/>
            <person name="Jeck W.R."/>
            <person name="Johnson J."/>
            <person name="Jones C.D."/>
            <person name="Jordan W.C."/>
            <person name="Karpen G.H."/>
            <person name="Kataoka E."/>
            <person name="Keightley P.D."/>
            <person name="Kheradpour P."/>
            <person name="Kirkness E.F."/>
            <person name="Koerich L.B."/>
            <person name="Kristiansen K."/>
            <person name="Kudrna D."/>
            <person name="Kulathinal R.J."/>
            <person name="Kumar S."/>
            <person name="Kwok R."/>
            <person name="Lander E."/>
            <person name="Langley C.H."/>
            <person name="Lapoint R."/>
            <person name="Lazzaro B.P."/>
            <person name="Lee S.J."/>
            <person name="Levesque L."/>
            <person name="Li R."/>
            <person name="Lin C.F."/>
            <person name="Lin M.F."/>
            <person name="Lindblad-Toh K."/>
            <person name="Llopart A."/>
            <person name="Long M."/>
            <person name="Low L."/>
            <person name="Lozovsky E."/>
            <person name="Lu J."/>
            <person name="Luo M."/>
            <person name="Machado C.A."/>
            <person name="Makalowski W."/>
            <person name="Marzo M."/>
            <person name="Matsuda M."/>
            <person name="Matzkin L."/>
            <person name="McAllister B."/>
            <person name="McBride C.S."/>
            <person name="McKernan B."/>
            <person name="McKernan K."/>
            <person name="Mendez-Lago M."/>
            <person name="Minx P."/>
            <person name="Mollenhauer M.U."/>
            <person name="Montooth K."/>
            <person name="Mount S.M."/>
            <person name="Mu X."/>
            <person name="Myers E."/>
            <person name="Negre B."/>
            <person name="Newfeld S."/>
            <person name="Nielsen R."/>
            <person name="Noor M.A."/>
            <person name="O'Grady P."/>
            <person name="Pachter L."/>
            <person name="Papaceit M."/>
            <person name="Parisi M.J."/>
            <person name="Parisi M."/>
            <person name="Parts L."/>
            <person name="Pedersen J.S."/>
            <person name="Pesole G."/>
            <person name="Phillippy A.M."/>
            <person name="Ponting C.P."/>
            <person name="Pop M."/>
            <person name="Porcelli D."/>
            <person name="Powell J.R."/>
            <person name="Prohaska S."/>
            <person name="Pruitt K."/>
            <person name="Puig M."/>
            <person name="Quesneville H."/>
            <person name="Ram K.R."/>
            <person name="Rand D."/>
            <person name="Rasmussen M.D."/>
            <person name="Reed L.K."/>
            <person name="Reenan R."/>
            <person name="Reily A."/>
            <person name="Remington K.A."/>
            <person name="Rieger T.T."/>
            <person name="Ritchie M.G."/>
            <person name="Robin C."/>
            <person name="Rogers Y.H."/>
            <person name="Rohde C."/>
            <person name="Rozas J."/>
            <person name="Rubenfield M.J."/>
            <person name="Ruiz A."/>
            <person name="Russo S."/>
            <person name="Salzberg S.L."/>
            <person name="Sanchez-Gracia A."/>
            <person name="Saranga D.J."/>
            <person name="Sato H."/>
            <person name="Schaeffer S.W."/>
            <person name="Schatz M.C."/>
            <person name="Schlenke T."/>
            <person name="Schwartz R."/>
            <person name="Segarra C."/>
            <person name="Singh R.S."/>
            <person name="Sirot L."/>
            <person name="Sirota M."/>
            <person name="Sisneros N.B."/>
            <person name="Smith C.D."/>
            <person name="Smith T.F."/>
            <person name="Spieth J."/>
            <person name="Stage D.E."/>
            <person name="Stark A."/>
            <person name="Stephan W."/>
            <person name="Strausberg R.L."/>
            <person name="Strempel S."/>
            <person name="Sturgill D."/>
            <person name="Sutton G."/>
            <person name="Sutton G.G."/>
            <person name="Tao W."/>
            <person name="Teichmann S."/>
            <person name="Tobari Y.N."/>
            <person name="Tomimura Y."/>
            <person name="Tsolas J.M."/>
            <person name="Valente V.L."/>
            <person name="Venter E."/>
            <person name="Venter J.C."/>
            <person name="Vicario S."/>
            <person name="Vieira F.G."/>
            <person name="Vilella A.J."/>
            <person name="Villasante A."/>
            <person name="Walenz B."/>
            <person name="Wang J."/>
            <person name="Wasserman M."/>
            <person name="Watts T."/>
            <person name="Wilson D."/>
            <person name="Wilson R.K."/>
            <person name="Wing R.A."/>
            <person name="Wolfner M.F."/>
            <person name="Wong A."/>
            <person name="Wong G.K."/>
            <person name="Wu C.I."/>
            <person name="Wu G."/>
            <person name="Yamamoto D."/>
            <person name="Yang H.P."/>
            <person name="Yang S.P."/>
            <person name="Yorke J.A."/>
            <person name="Yoshida K."/>
            <person name="Zdobnov E."/>
            <person name="Zhang P."/>
            <person name="Zhang Y."/>
            <person name="Zimin A.V."/>
            <person name="Baldwin J."/>
            <person name="Abdouelleil A."/>
            <person name="Abdulkadir J."/>
            <person name="Abebe A."/>
            <person name="Abera B."/>
            <person name="Abreu J."/>
            <person name="Acer S.C."/>
            <person name="Aftuck L."/>
            <person name="Alexander A."/>
            <person name="An P."/>
            <person name="Anderson E."/>
            <person name="Anderson S."/>
            <person name="Arachi H."/>
            <person name="Azer M."/>
            <person name="Bachantsang P."/>
            <person name="Barry A."/>
            <person name="Bayul T."/>
            <person name="Berlin A."/>
            <person name="Bessette D."/>
            <person name="Bloom T."/>
            <person name="Blye J."/>
            <person name="Boguslavskiy L."/>
            <person name="Bonnet C."/>
            <person name="Boukhgalter B."/>
            <person name="Bourzgui I."/>
            <person name="Brown A."/>
            <person name="Cahill P."/>
            <person name="Channer S."/>
            <person name="Cheshatsang Y."/>
            <person name="Chuda L."/>
            <person name="Citroen M."/>
            <person name="Collymore A."/>
            <person name="Cooke P."/>
            <person name="Costello M."/>
            <person name="D'Aco K."/>
            <person name="Daza R."/>
            <person name="De Haan G."/>
            <person name="DeGray S."/>
            <person name="DeMaso C."/>
            <person name="Dhargay N."/>
            <person name="Dooley K."/>
            <person name="Dooley E."/>
            <person name="Doricent M."/>
            <person name="Dorje P."/>
            <person name="Dorjee K."/>
            <person name="Dupes A."/>
            <person name="Elong R."/>
            <person name="Falk J."/>
            <person name="Farina A."/>
            <person name="Faro S."/>
            <person name="Ferguson D."/>
            <person name="Fisher S."/>
            <person name="Foley C.D."/>
            <person name="Franke A."/>
            <person name="Friedrich D."/>
            <person name="Gadbois L."/>
            <person name="Gearin G."/>
            <person name="Gearin C.R."/>
            <person name="Giannoukos G."/>
            <person name="Goode T."/>
            <person name="Graham J."/>
            <person name="Grandbois E."/>
            <person name="Grewal S."/>
            <person name="Gyaltsen K."/>
            <person name="Hafez N."/>
            <person name="Hagos B."/>
            <person name="Hall J."/>
            <person name="Henson C."/>
            <person name="Hollinger A."/>
            <person name="Honan T."/>
            <person name="Huard M.D."/>
            <person name="Hughes L."/>
            <person name="Hurhula B."/>
            <person name="Husby M.E."/>
            <person name="Kamat A."/>
            <person name="Kanga B."/>
            <person name="Kashin S."/>
            <person name="Khazanovich D."/>
            <person name="Kisner P."/>
            <person name="Lance K."/>
            <person name="Lara M."/>
            <person name="Lee W."/>
            <person name="Lennon N."/>
            <person name="Letendre F."/>
            <person name="LeVine R."/>
            <person name="Lipovsky A."/>
            <person name="Liu X."/>
            <person name="Liu J."/>
            <person name="Liu S."/>
            <person name="Lokyitsang T."/>
            <person name="Lokyitsang Y."/>
            <person name="Lubonja R."/>
            <person name="Lui A."/>
            <person name="MacDonald P."/>
            <person name="Magnisalis V."/>
            <person name="Maru K."/>
            <person name="Matthews C."/>
            <person name="McCusker W."/>
            <person name="McDonough S."/>
            <person name="Mehta T."/>
            <person name="Meldrim J."/>
            <person name="Meneus L."/>
            <person name="Mihai O."/>
            <person name="Mihalev A."/>
            <person name="Mihova T."/>
            <person name="Mittelman R."/>
            <person name="Mlenga V."/>
            <person name="Montmayeur A."/>
            <person name="Mulrain L."/>
            <person name="Navidi A."/>
            <person name="Naylor J."/>
            <person name="Negash T."/>
            <person name="Nguyen T."/>
            <person name="Nguyen N."/>
            <person name="Nicol R."/>
            <person name="Norbu C."/>
            <person name="Norbu N."/>
            <person name="Novod N."/>
            <person name="O'Neill B."/>
            <person name="Osman S."/>
            <person name="Markiewicz E."/>
            <person name="Oyono O.L."/>
            <person name="Patti C."/>
            <person name="Phunkhang P."/>
            <person name="Pierre F."/>
            <person name="Priest M."/>
            <person name="Raghuraman S."/>
            <person name="Rege F."/>
            <person name="Reyes R."/>
            <person name="Rise C."/>
            <person name="Rogov P."/>
            <person name="Ross K."/>
            <person name="Ryan E."/>
            <person name="Settipalli S."/>
            <person name="Shea T."/>
            <person name="Sherpa N."/>
            <person name="Shi L."/>
            <person name="Shih D."/>
            <person name="Sparrow T."/>
            <person name="Spaulding J."/>
            <person name="Stalker J."/>
            <person name="Stange-Thomann N."/>
            <person name="Stavropoulos S."/>
            <person name="Stone C."/>
            <person name="Strader C."/>
            <person name="Tesfaye S."/>
            <person name="Thomson T."/>
            <person name="Thoulutsang Y."/>
            <person name="Thoulutsang D."/>
            <person name="Topham K."/>
            <person name="Topping I."/>
            <person name="Tsamla T."/>
            <person name="Vassiliev H."/>
            <person name="Vo A."/>
            <person name="Wangchuk T."/>
            <person name="Wangdi T."/>
            <person name="Weiand M."/>
            <person name="Wilkinson J."/>
            <person name="Wilson A."/>
            <person name="Yadav S."/>
            <person name="Young G."/>
            <person name="Yu Q."/>
            <person name="Zembek L."/>
            <person name="Zhong D."/>
            <person name="Zimmer A."/>
            <person name="Zwirko Z."/>
            <person name="Jaffe D.B."/>
            <person name="Alvarez P."/>
            <person name="Brockman W."/>
            <person name="Butler J."/>
            <person name="Chin C."/>
            <person name="Gnerre S."/>
            <person name="Grabherr M."/>
            <person name="Kleber M."/>
            <person name="Mauceli E."/>
            <person name="MacCallum I."/>
        </authorList>
    </citation>
    <scope>NUCLEOTIDE SEQUENCE [LARGE SCALE GENOMIC DNA]</scope>
    <source>
        <strain evidence="17">Tucson 15010-1051.87</strain>
    </source>
</reference>
<gene>
    <name evidence="16" type="primary">Dvir\GJ26053</name>
    <name evidence="16" type="ORF">Dvir_GJ26053</name>
</gene>
<evidence type="ECO:0000313" key="17">
    <source>
        <dbReference type="Proteomes" id="UP000008792"/>
    </source>
</evidence>
<dbReference type="KEGG" id="dvi:26530823"/>
<evidence type="ECO:0000256" key="3">
    <source>
        <dbReference type="ARBA" id="ARBA00022737"/>
    </source>
</evidence>
<evidence type="ECO:0000256" key="11">
    <source>
        <dbReference type="PROSITE-ProRule" id="PRU00309"/>
    </source>
</evidence>
<dbReference type="PROSITE" id="PS50157">
    <property type="entry name" value="ZINC_FINGER_C2H2_2"/>
    <property type="match status" value="12"/>
</dbReference>
<keyword evidence="4 10" id="KW-0863">Zinc-finger</keyword>
<dbReference type="InParanoid" id="A0A0Q9WVF7"/>
<dbReference type="PROSITE" id="PS00028">
    <property type="entry name" value="ZINC_FINGER_C2H2_1"/>
    <property type="match status" value="11"/>
</dbReference>
<feature type="binding site" evidence="12">
    <location>
        <position position="179"/>
    </location>
    <ligand>
        <name>Zn(2+)</name>
        <dbReference type="ChEBI" id="CHEBI:29105"/>
    </ligand>
</feature>
<dbReference type="GO" id="GO:0005634">
    <property type="term" value="C:nucleus"/>
    <property type="evidence" value="ECO:0007669"/>
    <property type="project" value="UniProtKB-SubCell"/>
</dbReference>
<comment type="subcellular location">
    <subcellularLocation>
        <location evidence="1">Nucleus</location>
    </subcellularLocation>
</comment>
<dbReference type="GO" id="GO:0008270">
    <property type="term" value="F:zinc ion binding"/>
    <property type="evidence" value="ECO:0007669"/>
    <property type="project" value="UniProtKB-UniRule"/>
</dbReference>
<dbReference type="SUPFAM" id="SSF57667">
    <property type="entry name" value="beta-beta-alpha zinc fingers"/>
    <property type="match status" value="6"/>
</dbReference>
<dbReference type="AlphaFoldDB" id="A0A0Q9WVF7"/>
<keyword evidence="3" id="KW-0677">Repeat</keyword>
<dbReference type="OrthoDB" id="8895262at2759"/>
<dbReference type="PANTHER" id="PTHR47772">
    <property type="entry name" value="ZINC FINGER PROTEIN 200"/>
    <property type="match status" value="1"/>
</dbReference>
<evidence type="ECO:0000256" key="2">
    <source>
        <dbReference type="ARBA" id="ARBA00022723"/>
    </source>
</evidence>
<keyword evidence="2 12" id="KW-0479">Metal-binding</keyword>
<dbReference type="PROSITE" id="PS50950">
    <property type="entry name" value="ZF_THAP"/>
    <property type="match status" value="1"/>
</dbReference>
<keyword evidence="5 12" id="KW-0862">Zinc</keyword>
<dbReference type="Pfam" id="PF00096">
    <property type="entry name" value="zf-C2H2"/>
    <property type="match status" value="7"/>
</dbReference>
<keyword evidence="17" id="KW-1185">Reference proteome</keyword>
<dbReference type="EMBL" id="CH940661">
    <property type="protein sequence ID" value="KRF85665.1"/>
    <property type="molecule type" value="Genomic_DNA"/>
</dbReference>
<feature type="binding site" evidence="12">
    <location>
        <position position="136"/>
    </location>
    <ligand>
        <name>Zn(2+)</name>
        <dbReference type="ChEBI" id="CHEBI:29105"/>
    </ligand>
</feature>
<dbReference type="FunFam" id="3.30.160.60:FF:001465">
    <property type="entry name" value="Zinc finger protein 560"/>
    <property type="match status" value="1"/>
</dbReference>
<organism evidence="16 17">
    <name type="scientific">Drosophila virilis</name>
    <name type="common">Fruit fly</name>
    <dbReference type="NCBI Taxonomy" id="7244"/>
    <lineage>
        <taxon>Eukaryota</taxon>
        <taxon>Metazoa</taxon>
        <taxon>Ecdysozoa</taxon>
        <taxon>Arthropoda</taxon>
        <taxon>Hexapoda</taxon>
        <taxon>Insecta</taxon>
        <taxon>Pterygota</taxon>
        <taxon>Neoptera</taxon>
        <taxon>Endopterygota</taxon>
        <taxon>Diptera</taxon>
        <taxon>Brachycera</taxon>
        <taxon>Muscomorpha</taxon>
        <taxon>Ephydroidea</taxon>
        <taxon>Drosophilidae</taxon>
        <taxon>Drosophila</taxon>
    </lineage>
</organism>
<feature type="domain" description="ZAD" evidence="15">
    <location>
        <begin position="131"/>
        <end position="206"/>
    </location>
</feature>
<evidence type="ECO:0000259" key="14">
    <source>
        <dbReference type="PROSITE" id="PS50950"/>
    </source>
</evidence>
<dbReference type="FunFam" id="3.30.160.60:FF:000145">
    <property type="entry name" value="Zinc finger protein 574"/>
    <property type="match status" value="1"/>
</dbReference>
<dbReference type="Gene3D" id="3.40.1800.20">
    <property type="match status" value="1"/>
</dbReference>
<feature type="domain" description="C2H2-type" evidence="13">
    <location>
        <begin position="368"/>
        <end position="395"/>
    </location>
</feature>
<dbReference type="InterPro" id="IPR013087">
    <property type="entry name" value="Znf_C2H2_type"/>
</dbReference>
<feature type="domain" description="C2H2-type" evidence="13">
    <location>
        <begin position="484"/>
        <end position="511"/>
    </location>
</feature>
<evidence type="ECO:0000256" key="5">
    <source>
        <dbReference type="ARBA" id="ARBA00022833"/>
    </source>
</evidence>
<dbReference type="SMART" id="SM00980">
    <property type="entry name" value="THAP"/>
    <property type="match status" value="1"/>
</dbReference>
<proteinExistence type="predicted"/>
<evidence type="ECO:0000259" key="13">
    <source>
        <dbReference type="PROSITE" id="PS50157"/>
    </source>
</evidence>
<dbReference type="Pfam" id="PF07776">
    <property type="entry name" value="zf-AD"/>
    <property type="match status" value="1"/>
</dbReference>
<feature type="domain" description="THAP-type" evidence="14">
    <location>
        <begin position="6"/>
        <end position="82"/>
    </location>
</feature>
<dbReference type="GO" id="GO:0003677">
    <property type="term" value="F:DNA binding"/>
    <property type="evidence" value="ECO:0007669"/>
    <property type="project" value="UniProtKB-UniRule"/>
</dbReference>
<dbReference type="SMR" id="A0A0Q9WVF7"/>
<keyword evidence="8" id="KW-0804">Transcription</keyword>
<feature type="binding site" evidence="12">
    <location>
        <position position="133"/>
    </location>
    <ligand>
        <name>Zn(2+)</name>
        <dbReference type="ChEBI" id="CHEBI:29105"/>
    </ligand>
</feature>
<dbReference type="SMART" id="SM00355">
    <property type="entry name" value="ZnF_C2H2"/>
    <property type="match status" value="12"/>
</dbReference>
<evidence type="ECO:0000256" key="10">
    <source>
        <dbReference type="PROSITE-ProRule" id="PRU00042"/>
    </source>
</evidence>
<dbReference type="InterPro" id="IPR036236">
    <property type="entry name" value="Znf_C2H2_sf"/>
</dbReference>
<dbReference type="PROSITE" id="PS51915">
    <property type="entry name" value="ZAD"/>
    <property type="match status" value="1"/>
</dbReference>
<keyword evidence="9" id="KW-0539">Nucleus</keyword>
<dbReference type="SMART" id="SM00692">
    <property type="entry name" value="DM3"/>
    <property type="match status" value="1"/>
</dbReference>
<feature type="domain" description="C2H2-type" evidence="13">
    <location>
        <begin position="396"/>
        <end position="423"/>
    </location>
</feature>
<evidence type="ECO:0000256" key="6">
    <source>
        <dbReference type="ARBA" id="ARBA00023015"/>
    </source>
</evidence>
<protein>
    <submittedName>
        <fullName evidence="16">Uncharacterized protein</fullName>
    </submittedName>
</protein>
<evidence type="ECO:0000256" key="7">
    <source>
        <dbReference type="ARBA" id="ARBA00023125"/>
    </source>
</evidence>
<keyword evidence="7 11" id="KW-0238">DNA-binding</keyword>
<dbReference type="PANTHER" id="PTHR47772:SF13">
    <property type="entry name" value="GASTRULA ZINC FINGER PROTEIN XLCGF49.1-LIKE-RELATED"/>
    <property type="match status" value="1"/>
</dbReference>
<dbReference type="Proteomes" id="UP000008792">
    <property type="component" value="Unassembled WGS sequence"/>
</dbReference>
<evidence type="ECO:0000313" key="16">
    <source>
        <dbReference type="EMBL" id="KRF85665.1"/>
    </source>
</evidence>
<name>A0A0Q9WVF7_DROVI</name>
<sequence>MYNNKRKGVKCRIKACSRSYRNGPLVRLFKFPSNDALRREWIASCGLPQDIDTRNAYLCDLHFEKFCFFKKKIRSEAVPTLHLPEPSKSNIDIPKAPDNMVASPIRRQADPIDNIPICSRIVDNTTDVELEVCRACMTSSVALVDIFADQRQPSLADMLNECVASIIVQRNDELPQKICLSCICDLQTAFDFQRRCEQSHQKLREMVNKRKMEPAINMEMADEDMDIARLRMEIDELLRSGDKLPEDQMEFLPENDNNANAPLSIFSSRDVSTIPAYNSNQRQSSLLLDGTNPSNREVNVRSELLEVESWELAGRYNEIGCSKDVKDKEDNIKGQQTQLSSKNYEECNAERSSLAVDEPGIDTKTKQFICPHCQKDFVIESTFKLHILTHTNELPHQCPHCPKAFKYSAKLRSHIYIHGGKTAFKCHYCRRYFLEKAKYDEHTRYHIGRQAYKCPHCLKIFTNSTYFKNHLAAHSRIETKKKQFICAHCQKAFKMESSLKLHLRKHTGERPYRCPHCPKAFRQFNGLRLHIFSHGGKTAFQCPHCKKCFLEKAHYEEHRRHHIGRQAYKCPHCPKIMSRPSRLKKHIRTHTAKNSEVIGQSEQNSKLTEQENETGCSKIVEDKEDGIKDLQTELSSKSYEECNAEGLEFTVKKHRIYPTKNLFKCPHCTKAFVFKSSLDMHIRTHTGERPFQCPHCPKKYTLFAGLRGHILSHEGKTSFKCPHCRKYFVEKAKYHEHTLYHIGPQAYKCPHCPKISTHPTKFQMHIRTHLPKVKSKQLEVKNSQLAEQDNKIGCSKVAKDKKR</sequence>
<evidence type="ECO:0000259" key="15">
    <source>
        <dbReference type="PROSITE" id="PS51915"/>
    </source>
</evidence>
<evidence type="ECO:0000256" key="4">
    <source>
        <dbReference type="ARBA" id="ARBA00022771"/>
    </source>
</evidence>
<dbReference type="InterPro" id="IPR006612">
    <property type="entry name" value="THAP_Znf"/>
</dbReference>
<feature type="domain" description="C2H2-type" evidence="13">
    <location>
        <begin position="424"/>
        <end position="451"/>
    </location>
</feature>
<dbReference type="InterPro" id="IPR012934">
    <property type="entry name" value="Znf_AD"/>
</dbReference>
<dbReference type="Gene3D" id="3.30.160.60">
    <property type="entry name" value="Classic Zinc Finger"/>
    <property type="match status" value="8"/>
</dbReference>
<feature type="domain" description="C2H2-type" evidence="13">
    <location>
        <begin position="540"/>
        <end position="567"/>
    </location>
</feature>
<keyword evidence="6" id="KW-0805">Transcription regulation</keyword>
<feature type="domain" description="C2H2-type" evidence="13">
    <location>
        <begin position="568"/>
        <end position="595"/>
    </location>
</feature>
<dbReference type="InterPro" id="IPR050636">
    <property type="entry name" value="C2H2-ZF_domain-containing"/>
</dbReference>
<feature type="domain" description="C2H2-type" evidence="13">
    <location>
        <begin position="663"/>
        <end position="690"/>
    </location>
</feature>
<evidence type="ECO:0000256" key="1">
    <source>
        <dbReference type="ARBA" id="ARBA00004123"/>
    </source>
</evidence>
<feature type="binding site" evidence="12">
    <location>
        <position position="182"/>
    </location>
    <ligand>
        <name>Zn(2+)</name>
        <dbReference type="ChEBI" id="CHEBI:29105"/>
    </ligand>
</feature>
<feature type="domain" description="C2H2-type" evidence="13">
    <location>
        <begin position="691"/>
        <end position="718"/>
    </location>
</feature>
<dbReference type="SUPFAM" id="SSF57716">
    <property type="entry name" value="Glucocorticoid receptor-like (DNA-binding domain)"/>
    <property type="match status" value="2"/>
</dbReference>
<dbReference type="GO" id="GO:0000122">
    <property type="term" value="P:negative regulation of transcription by RNA polymerase II"/>
    <property type="evidence" value="ECO:0007669"/>
    <property type="project" value="UniProtKB-ARBA"/>
</dbReference>